<dbReference type="GeneID" id="28740101"/>
<dbReference type="Proteomes" id="UP000038010">
    <property type="component" value="Unassembled WGS sequence"/>
</dbReference>
<dbReference type="EMBL" id="LFJN01000012">
    <property type="protein sequence ID" value="KPI40507.1"/>
    <property type="molecule type" value="Genomic_DNA"/>
</dbReference>
<dbReference type="InterPro" id="IPR011333">
    <property type="entry name" value="SKP1/BTB/POZ_sf"/>
</dbReference>
<name>A0A0N1P0J2_9EURO</name>
<dbReference type="Pfam" id="PF00651">
    <property type="entry name" value="BTB"/>
    <property type="match status" value="2"/>
</dbReference>
<dbReference type="SUPFAM" id="SSF54695">
    <property type="entry name" value="POZ domain"/>
    <property type="match status" value="2"/>
</dbReference>
<feature type="domain" description="BTB" evidence="2">
    <location>
        <begin position="304"/>
        <end position="373"/>
    </location>
</feature>
<feature type="compositionally biased region" description="Polar residues" evidence="1">
    <location>
        <begin position="281"/>
        <end position="293"/>
    </location>
</feature>
<protein>
    <recommendedName>
        <fullName evidence="2">BTB domain-containing protein</fullName>
    </recommendedName>
</protein>
<dbReference type="PANTHER" id="PTHR47843">
    <property type="entry name" value="BTB DOMAIN-CONTAINING PROTEIN-RELATED"/>
    <property type="match status" value="1"/>
</dbReference>
<gene>
    <name evidence="3" type="ORF">AB675_7824</name>
</gene>
<dbReference type="Gene3D" id="3.30.710.10">
    <property type="entry name" value="Potassium Channel Kv1.1, Chain A"/>
    <property type="match status" value="2"/>
</dbReference>
<sequence>MSSSPSTLAKSPGKPLPPPLESSTNKKRKLSDHDTTQWQGTILLLVGPEEHEFTIHAHILRRSPFFRACLDAEMREKAERTVRLPEDAPQVFNQLVTWLYSNKLDCDFATLAKEASSHLNSDDPERIYLREMGHLMVKLWFLAKKVMLEALQNEVIDMIRVGWIHYMPGADVMQTIVEQSEETDALRGLALKRLSCNASGFKNFGHYETTDKTKYLDAAQNSLVLSQFLIEAMMNYRNPASQVMFGEHPSNFKPLEETVLRSISKLANMSVNEKTPDKALNGSSPSNPTISKRNQTKGKPTPWMDVILIVVGHEQHQFGAHEHILRKSPFFRGCLDAHMKEAIERTIRLPEDDPEAFDQVLFWLYSGSLEHDFKVIAEIASKEGPLITPVSPDAGLRRKIGFMLVRLWFLAKKLMVEKLQNMVIDMLRAGWGFYIPMYRVFEVIMGEAERSDPLRRLALQRLSSAVSQFGEFDNFKERCEYLKVSKDSTVALEFLAEALANFPKATNPAKDLNPCKWHVHVDTPKCTQK</sequence>
<feature type="region of interest" description="Disordered" evidence="1">
    <location>
        <begin position="271"/>
        <end position="298"/>
    </location>
</feature>
<dbReference type="OrthoDB" id="1022638at2759"/>
<organism evidence="3 4">
    <name type="scientific">Cyphellophora attinorum</name>
    <dbReference type="NCBI Taxonomy" id="1664694"/>
    <lineage>
        <taxon>Eukaryota</taxon>
        <taxon>Fungi</taxon>
        <taxon>Dikarya</taxon>
        <taxon>Ascomycota</taxon>
        <taxon>Pezizomycotina</taxon>
        <taxon>Eurotiomycetes</taxon>
        <taxon>Chaetothyriomycetidae</taxon>
        <taxon>Chaetothyriales</taxon>
        <taxon>Cyphellophoraceae</taxon>
        <taxon>Cyphellophora</taxon>
    </lineage>
</organism>
<keyword evidence="4" id="KW-1185">Reference proteome</keyword>
<dbReference type="RefSeq" id="XP_018000470.1">
    <property type="nucleotide sequence ID" value="XM_018148221.1"/>
</dbReference>
<dbReference type="CDD" id="cd18186">
    <property type="entry name" value="BTB_POZ_ZBTB_KLHL-like"/>
    <property type="match status" value="2"/>
</dbReference>
<reference evidence="3 4" key="1">
    <citation type="submission" date="2015-06" db="EMBL/GenBank/DDBJ databases">
        <title>Draft genome of the ant-associated black yeast Phialophora attae CBS 131958.</title>
        <authorList>
            <person name="Moreno L.F."/>
            <person name="Stielow B.J."/>
            <person name="de Hoog S."/>
            <person name="Vicente V.A."/>
            <person name="Weiss V.A."/>
            <person name="de Vries M."/>
            <person name="Cruz L.M."/>
            <person name="Souza E.M."/>
        </authorList>
    </citation>
    <scope>NUCLEOTIDE SEQUENCE [LARGE SCALE GENOMIC DNA]</scope>
    <source>
        <strain evidence="3 4">CBS 131958</strain>
    </source>
</reference>
<dbReference type="PANTHER" id="PTHR47843:SF2">
    <property type="entry name" value="BTB DOMAIN-CONTAINING PROTEIN"/>
    <property type="match status" value="1"/>
</dbReference>
<evidence type="ECO:0000259" key="2">
    <source>
        <dbReference type="PROSITE" id="PS50097"/>
    </source>
</evidence>
<dbReference type="InterPro" id="IPR000210">
    <property type="entry name" value="BTB/POZ_dom"/>
</dbReference>
<feature type="region of interest" description="Disordered" evidence="1">
    <location>
        <begin position="1"/>
        <end position="34"/>
    </location>
</feature>
<accession>A0A0N1P0J2</accession>
<comment type="caution">
    <text evidence="3">The sequence shown here is derived from an EMBL/GenBank/DDBJ whole genome shotgun (WGS) entry which is preliminary data.</text>
</comment>
<evidence type="ECO:0000256" key="1">
    <source>
        <dbReference type="SAM" id="MobiDB-lite"/>
    </source>
</evidence>
<evidence type="ECO:0000313" key="3">
    <source>
        <dbReference type="EMBL" id="KPI40507.1"/>
    </source>
</evidence>
<dbReference type="AlphaFoldDB" id="A0A0N1P0J2"/>
<evidence type="ECO:0000313" key="4">
    <source>
        <dbReference type="Proteomes" id="UP000038010"/>
    </source>
</evidence>
<dbReference type="VEuPathDB" id="FungiDB:AB675_7824"/>
<dbReference type="PROSITE" id="PS50097">
    <property type="entry name" value="BTB"/>
    <property type="match status" value="2"/>
</dbReference>
<feature type="domain" description="BTB" evidence="2">
    <location>
        <begin position="40"/>
        <end position="108"/>
    </location>
</feature>
<proteinExistence type="predicted"/>